<keyword evidence="10 12" id="KW-0119">Carbohydrate metabolism</keyword>
<dbReference type="InterPro" id="IPR005849">
    <property type="entry name" value="GalP_Utransf_N"/>
</dbReference>
<evidence type="ECO:0000256" key="8">
    <source>
        <dbReference type="ARBA" id="ARBA00022833"/>
    </source>
</evidence>
<comment type="catalytic activity">
    <reaction evidence="1 12">
        <text>alpha-D-galactose 1-phosphate + UDP-alpha-D-glucose = alpha-D-glucose 1-phosphate + UDP-alpha-D-galactose</text>
        <dbReference type="Rhea" id="RHEA:13989"/>
        <dbReference type="ChEBI" id="CHEBI:58336"/>
        <dbReference type="ChEBI" id="CHEBI:58601"/>
        <dbReference type="ChEBI" id="CHEBI:58885"/>
        <dbReference type="ChEBI" id="CHEBI:66914"/>
        <dbReference type="EC" id="2.7.7.12"/>
    </reaction>
</comment>
<keyword evidence="16" id="KW-1185">Reference proteome</keyword>
<dbReference type="Pfam" id="PF01087">
    <property type="entry name" value="GalP_UDP_transf"/>
    <property type="match status" value="1"/>
</dbReference>
<dbReference type="GO" id="GO:0008108">
    <property type="term" value="F:UDP-glucose:hexose-1-phosphate uridylyltransferase activity"/>
    <property type="evidence" value="ECO:0007669"/>
    <property type="project" value="UniProtKB-EC"/>
</dbReference>
<dbReference type="NCBIfam" id="TIGR00209">
    <property type="entry name" value="galT_1"/>
    <property type="match status" value="1"/>
</dbReference>
<dbReference type="PANTHER" id="PTHR11943:SF1">
    <property type="entry name" value="GALACTOSE-1-PHOSPHATE URIDYLYLTRANSFERASE"/>
    <property type="match status" value="1"/>
</dbReference>
<dbReference type="InterPro" id="IPR005850">
    <property type="entry name" value="GalP_Utransf_C"/>
</dbReference>
<dbReference type="PANTHER" id="PTHR11943">
    <property type="entry name" value="GALACTOSE-1-PHOSPHATE URIDYLYLTRANSFERASE"/>
    <property type="match status" value="1"/>
</dbReference>
<reference evidence="15" key="1">
    <citation type="submission" date="2020-10" db="EMBL/GenBank/DDBJ databases">
        <authorList>
            <person name="Kikuchi T."/>
        </authorList>
    </citation>
    <scope>NUCLEOTIDE SEQUENCE</scope>
    <source>
        <strain evidence="15">NKZ352</strain>
    </source>
</reference>
<evidence type="ECO:0000256" key="1">
    <source>
        <dbReference type="ARBA" id="ARBA00001107"/>
    </source>
</evidence>
<dbReference type="GO" id="GO:0005737">
    <property type="term" value="C:cytoplasm"/>
    <property type="evidence" value="ECO:0007669"/>
    <property type="project" value="TreeGrafter"/>
</dbReference>
<keyword evidence="5 12" id="KW-0808">Transferase</keyword>
<keyword evidence="9 12" id="KW-0299">Galactose metabolism</keyword>
<comment type="similarity">
    <text evidence="4 12">Belongs to the galactose-1-phosphate uridylyltransferase type 1 family.</text>
</comment>
<organism evidence="15 16">
    <name type="scientific">Caenorhabditis auriculariae</name>
    <dbReference type="NCBI Taxonomy" id="2777116"/>
    <lineage>
        <taxon>Eukaryota</taxon>
        <taxon>Metazoa</taxon>
        <taxon>Ecdysozoa</taxon>
        <taxon>Nematoda</taxon>
        <taxon>Chromadorea</taxon>
        <taxon>Rhabditida</taxon>
        <taxon>Rhabditina</taxon>
        <taxon>Rhabditomorpha</taxon>
        <taxon>Rhabditoidea</taxon>
        <taxon>Rhabditidae</taxon>
        <taxon>Peloderinae</taxon>
        <taxon>Caenorhabditis</taxon>
    </lineage>
</organism>
<dbReference type="CDD" id="cd00608">
    <property type="entry name" value="GalT"/>
    <property type="match status" value="1"/>
</dbReference>
<evidence type="ECO:0000256" key="11">
    <source>
        <dbReference type="PIRSR" id="PIRSR000808-1"/>
    </source>
</evidence>
<keyword evidence="8" id="KW-0862">Zinc</keyword>
<dbReference type="EMBL" id="CAJGYM010000229">
    <property type="protein sequence ID" value="CAD6200044.1"/>
    <property type="molecule type" value="Genomic_DNA"/>
</dbReference>
<keyword evidence="6 12" id="KW-0548">Nucleotidyltransferase</keyword>
<protein>
    <recommendedName>
        <fullName evidence="12">Galactose-1-phosphate uridylyltransferase</fullName>
        <ecNumber evidence="12">2.7.7.12</ecNumber>
    </recommendedName>
</protein>
<name>A0A8S1HVF4_9PELO</name>
<dbReference type="EC" id="2.7.7.12" evidence="12"/>
<evidence type="ECO:0000259" key="14">
    <source>
        <dbReference type="Pfam" id="PF02744"/>
    </source>
</evidence>
<evidence type="ECO:0000256" key="3">
    <source>
        <dbReference type="ARBA" id="ARBA00004947"/>
    </source>
</evidence>
<proteinExistence type="inferred from homology"/>
<keyword evidence="7 12" id="KW-0479">Metal-binding</keyword>
<dbReference type="PIRSF" id="PIRSF000808">
    <property type="entry name" value="GalT"/>
    <property type="match status" value="1"/>
</dbReference>
<comment type="caution">
    <text evidence="15">The sequence shown here is derived from an EMBL/GenBank/DDBJ whole genome shotgun (WGS) entry which is preliminary data.</text>
</comment>
<dbReference type="InterPro" id="IPR001937">
    <property type="entry name" value="GalP_UDPtransf1"/>
</dbReference>
<evidence type="ECO:0000256" key="7">
    <source>
        <dbReference type="ARBA" id="ARBA00022723"/>
    </source>
</evidence>
<evidence type="ECO:0000256" key="10">
    <source>
        <dbReference type="ARBA" id="ARBA00023277"/>
    </source>
</evidence>
<feature type="domain" description="Galactose-1-phosphate uridyl transferase N-terminal" evidence="13">
    <location>
        <begin position="5"/>
        <end position="174"/>
    </location>
</feature>
<dbReference type="PROSITE" id="PS00117">
    <property type="entry name" value="GAL_P_UDP_TRANSF_I"/>
    <property type="match status" value="1"/>
</dbReference>
<evidence type="ECO:0000256" key="4">
    <source>
        <dbReference type="ARBA" id="ARBA00010951"/>
    </source>
</evidence>
<feature type="active site" description="Tele-UMP-histidine intermediate" evidence="11">
    <location>
        <position position="164"/>
    </location>
</feature>
<dbReference type="Pfam" id="PF02744">
    <property type="entry name" value="GalP_UDP_tr_C"/>
    <property type="match status" value="1"/>
</dbReference>
<gene>
    <name evidence="15" type="ORF">CAUJ_LOCUS15943</name>
</gene>
<evidence type="ECO:0000256" key="9">
    <source>
        <dbReference type="ARBA" id="ARBA00023144"/>
    </source>
</evidence>
<comment type="cofactor">
    <cofactor evidence="2">
        <name>Zn(2+)</name>
        <dbReference type="ChEBI" id="CHEBI:29105"/>
    </cofactor>
</comment>
<dbReference type="NCBIfam" id="NF008724">
    <property type="entry name" value="PRK11720.1"/>
    <property type="match status" value="1"/>
</dbReference>
<dbReference type="AlphaFoldDB" id="A0A8S1HVF4"/>
<sequence length="351" mass="41109">MTEKQNNYRRFNPLLDEWVIVAANRVNRPWQGASENVEDLKLAANGPSNPLAPGGFRSADKVTPNYEETYVFDNDFPSFTDYDDRDDASEHDELFKQEKIRGVCRVICYHPDCLVTLATMQPLEVLKVVKVWREQYVELQPKHTWVQIFENRGAAVGCSNMHPHGQLWAGNFLPTLPERKNKTQKRYFDRHKRPLLLDYLNQEVERAERIVLRNDNWTVLVPFWAFWPFETILLPNRHVLRFTDLTHEEEATLAEILQQLVIRYDNIFRCTFPYSMGWLGAPTGPFLSENCDHWQLHASFHPPLLRSATIPKYMAGYEVFAEKQRDITPEQAARIIRDQQSTRFSQLTRAT</sequence>
<comment type="pathway">
    <text evidence="3 12">Carbohydrate metabolism; galactose metabolism.</text>
</comment>
<dbReference type="InterPro" id="IPR019779">
    <property type="entry name" value="GalP_UDPtransf1_His-AS"/>
</dbReference>
<dbReference type="Proteomes" id="UP000835052">
    <property type="component" value="Unassembled WGS sequence"/>
</dbReference>
<evidence type="ECO:0000313" key="15">
    <source>
        <dbReference type="EMBL" id="CAD6200044.1"/>
    </source>
</evidence>
<evidence type="ECO:0000259" key="13">
    <source>
        <dbReference type="Pfam" id="PF01087"/>
    </source>
</evidence>
<evidence type="ECO:0000256" key="12">
    <source>
        <dbReference type="RuleBase" id="RU000506"/>
    </source>
</evidence>
<dbReference type="InterPro" id="IPR036265">
    <property type="entry name" value="HIT-like_sf"/>
</dbReference>
<evidence type="ECO:0000256" key="2">
    <source>
        <dbReference type="ARBA" id="ARBA00001947"/>
    </source>
</evidence>
<accession>A0A8S1HVF4</accession>
<dbReference type="Gene3D" id="3.30.428.10">
    <property type="entry name" value="HIT-like"/>
    <property type="match status" value="2"/>
</dbReference>
<dbReference type="GO" id="GO:0033499">
    <property type="term" value="P:galactose catabolic process via UDP-galactose, Leloir pathway"/>
    <property type="evidence" value="ECO:0007669"/>
    <property type="project" value="TreeGrafter"/>
</dbReference>
<feature type="domain" description="Galactose-1-phosphate uridyl transferase C-terminal" evidence="14">
    <location>
        <begin position="182"/>
        <end position="338"/>
    </location>
</feature>
<dbReference type="OrthoDB" id="418412at2759"/>
<evidence type="ECO:0000256" key="5">
    <source>
        <dbReference type="ARBA" id="ARBA00022679"/>
    </source>
</evidence>
<evidence type="ECO:0000313" key="16">
    <source>
        <dbReference type="Proteomes" id="UP000835052"/>
    </source>
</evidence>
<dbReference type="SUPFAM" id="SSF54197">
    <property type="entry name" value="HIT-like"/>
    <property type="match status" value="2"/>
</dbReference>
<dbReference type="GO" id="GO:0008270">
    <property type="term" value="F:zinc ion binding"/>
    <property type="evidence" value="ECO:0007669"/>
    <property type="project" value="InterPro"/>
</dbReference>
<dbReference type="FunFam" id="3.30.428.10:FF:000001">
    <property type="entry name" value="Galactose-1-phosphate uridylyltransferase"/>
    <property type="match status" value="1"/>
</dbReference>
<evidence type="ECO:0000256" key="6">
    <source>
        <dbReference type="ARBA" id="ARBA00022695"/>
    </source>
</evidence>